<evidence type="ECO:0000313" key="3">
    <source>
        <dbReference type="Proteomes" id="UP000319825"/>
    </source>
</evidence>
<feature type="compositionally biased region" description="Pro residues" evidence="1">
    <location>
        <begin position="211"/>
        <end position="229"/>
    </location>
</feature>
<dbReference type="OrthoDB" id="3378381at2"/>
<feature type="compositionally biased region" description="Pro residues" evidence="1">
    <location>
        <begin position="34"/>
        <end position="43"/>
    </location>
</feature>
<comment type="caution">
    <text evidence="2">The sequence shown here is derived from an EMBL/GenBank/DDBJ whole genome shotgun (WGS) entry which is preliminary data.</text>
</comment>
<feature type="compositionally biased region" description="Pro residues" evidence="1">
    <location>
        <begin position="319"/>
        <end position="336"/>
    </location>
</feature>
<organism evidence="2 3">
    <name type="scientific">Micromonospora olivasterospora</name>
    <dbReference type="NCBI Taxonomy" id="1880"/>
    <lineage>
        <taxon>Bacteria</taxon>
        <taxon>Bacillati</taxon>
        <taxon>Actinomycetota</taxon>
        <taxon>Actinomycetes</taxon>
        <taxon>Micromonosporales</taxon>
        <taxon>Micromonosporaceae</taxon>
        <taxon>Micromonospora</taxon>
    </lineage>
</organism>
<evidence type="ECO:0000313" key="2">
    <source>
        <dbReference type="EMBL" id="TWH66091.1"/>
    </source>
</evidence>
<evidence type="ECO:0000256" key="1">
    <source>
        <dbReference type="SAM" id="MobiDB-lite"/>
    </source>
</evidence>
<gene>
    <name evidence="2" type="ORF">JD77_01035</name>
</gene>
<dbReference type="RefSeq" id="WP_145773262.1">
    <property type="nucleotide sequence ID" value="NZ_BAAATQ010000196.1"/>
</dbReference>
<feature type="compositionally biased region" description="Basic and acidic residues" evidence="1">
    <location>
        <begin position="167"/>
        <end position="179"/>
    </location>
</feature>
<sequence length="546" mass="56958">MPHPQPGADRPADGGAPAGGRDRDPAVDEETTPSPVPSTGPPEPGRKDAAEPAPDAETSPGGPDATAPDGVAGVATSSTGPEPTRVDPDPAAGTRPGHPAPDPTRVEAGPERAEADHTPVDTGPRPADAAGPEPTKVEGPPPSPAAGTAPEPTKIDTGPRPAAGGREPTRVDAAPDRTTVDPAPPASRWSGSAAVPPPPPRRRSWGESAEPTPPPPAPVGHGPLPPPESQVPVDPWAGVDTGSWDLQAAAELPPPPPLFPTPPMPPTRPYPAPAVHPVTPPQPARPVSPPPALHPVSPPPVARPLPPAPTHPPAQAHPVPLPPAPAYPVSPPPVRPPKQRQAAAPQPAPQAPPGYAKPRRRRRRWPWVLLLSIACCCGCPAYWVKPMWDQYPANAALPQRIDDLTLRDDARSRAVTEELETDVRDANLLVEEIFAGIYASRSGKPVTVFGGTGFRIYPEGDADDEMARLKESFQLGETQVVETDVRGRFERCAVGALDGLDVVVCTSVDHGSIATGVFSQLSVDDSAQLLERMREEIITRDQSAAS</sequence>
<dbReference type="AlphaFoldDB" id="A0A562I503"/>
<proteinExistence type="predicted"/>
<dbReference type="EMBL" id="VLKE01000001">
    <property type="protein sequence ID" value="TWH66091.1"/>
    <property type="molecule type" value="Genomic_DNA"/>
</dbReference>
<protein>
    <submittedName>
        <fullName evidence="2">Uncharacterized protein</fullName>
    </submittedName>
</protein>
<dbReference type="Proteomes" id="UP000319825">
    <property type="component" value="Unassembled WGS sequence"/>
</dbReference>
<feature type="compositionally biased region" description="Basic and acidic residues" evidence="1">
    <location>
        <begin position="104"/>
        <end position="119"/>
    </location>
</feature>
<reference evidence="2 3" key="1">
    <citation type="submission" date="2019-07" db="EMBL/GenBank/DDBJ databases">
        <title>R&amp;d 2014.</title>
        <authorList>
            <person name="Klenk H.-P."/>
        </authorList>
    </citation>
    <scope>NUCLEOTIDE SEQUENCE [LARGE SCALE GENOMIC DNA]</scope>
    <source>
        <strain evidence="2 3">DSM 43868</strain>
    </source>
</reference>
<accession>A0A562I503</accession>
<feature type="compositionally biased region" description="Pro residues" evidence="1">
    <location>
        <begin position="252"/>
        <end position="312"/>
    </location>
</feature>
<feature type="region of interest" description="Disordered" evidence="1">
    <location>
        <begin position="1"/>
        <end position="359"/>
    </location>
</feature>
<feature type="compositionally biased region" description="Low complexity" evidence="1">
    <location>
        <begin position="1"/>
        <end position="15"/>
    </location>
</feature>
<keyword evidence="3" id="KW-1185">Reference proteome</keyword>
<name>A0A562I503_MICOL</name>